<evidence type="ECO:0000313" key="2">
    <source>
        <dbReference type="EMBL" id="MCX2838311.1"/>
    </source>
</evidence>
<feature type="domain" description="NadR/Ttd14 AAA" evidence="1">
    <location>
        <begin position="5"/>
        <end position="169"/>
    </location>
</feature>
<dbReference type="Pfam" id="PF13521">
    <property type="entry name" value="AAA_28"/>
    <property type="match status" value="1"/>
</dbReference>
<dbReference type="Proteomes" id="UP001148482">
    <property type="component" value="Unassembled WGS sequence"/>
</dbReference>
<dbReference type="InterPro" id="IPR038727">
    <property type="entry name" value="NadR/Ttd14_AAA_dom"/>
</dbReference>
<sequence length="178" mass="20875">MNTRKIVITGGPGTGKTSVIEALEKHGYFCFHEVSREIIRESQKKGIDQLFLKDPLLFSELLLEGRIKQFKEAHEKKTNMVFLDRGVPDVVAYMNYFGNEYPPVFNRVCKEYVYDRVFILPPWKQIYTEDNERYESYEQAVEIHDELARSYAFHGYEAIEVPEGTIAERTLFILNHLE</sequence>
<keyword evidence="2" id="KW-0547">Nucleotide-binding</keyword>
<keyword evidence="2" id="KW-0067">ATP-binding</keyword>
<proteinExistence type="predicted"/>
<evidence type="ECO:0000313" key="3">
    <source>
        <dbReference type="Proteomes" id="UP001148482"/>
    </source>
</evidence>
<evidence type="ECO:0000259" key="1">
    <source>
        <dbReference type="Pfam" id="PF13521"/>
    </source>
</evidence>
<dbReference type="AlphaFoldDB" id="A0A9X3I0X2"/>
<dbReference type="EMBL" id="JAPJDA010000013">
    <property type="protein sequence ID" value="MCX2838311.1"/>
    <property type="molecule type" value="Genomic_DNA"/>
</dbReference>
<dbReference type="Gene3D" id="3.40.50.300">
    <property type="entry name" value="P-loop containing nucleotide triphosphate hydrolases"/>
    <property type="match status" value="1"/>
</dbReference>
<organism evidence="2 3">
    <name type="scientific">Salinimicrobium profundisediminis</name>
    <dbReference type="NCBI Taxonomy" id="2994553"/>
    <lineage>
        <taxon>Bacteria</taxon>
        <taxon>Pseudomonadati</taxon>
        <taxon>Bacteroidota</taxon>
        <taxon>Flavobacteriia</taxon>
        <taxon>Flavobacteriales</taxon>
        <taxon>Flavobacteriaceae</taxon>
        <taxon>Salinimicrobium</taxon>
    </lineage>
</organism>
<name>A0A9X3I0X2_9FLAO</name>
<accession>A0A9X3I0X2</accession>
<keyword evidence="3" id="KW-1185">Reference proteome</keyword>
<dbReference type="GO" id="GO:0005524">
    <property type="term" value="F:ATP binding"/>
    <property type="evidence" value="ECO:0007669"/>
    <property type="project" value="UniProtKB-KW"/>
</dbReference>
<dbReference type="SUPFAM" id="SSF52540">
    <property type="entry name" value="P-loop containing nucleoside triphosphate hydrolases"/>
    <property type="match status" value="1"/>
</dbReference>
<protein>
    <submittedName>
        <fullName evidence="2">ATP-binding protein</fullName>
    </submittedName>
</protein>
<dbReference type="InterPro" id="IPR027417">
    <property type="entry name" value="P-loop_NTPase"/>
</dbReference>
<reference evidence="2" key="1">
    <citation type="submission" date="2022-11" db="EMBL/GenBank/DDBJ databases">
        <title>Salinimicrobium profundisediminis sp. nov., isolated from deep-sea sediment of the Mariana Trench.</title>
        <authorList>
            <person name="Fu H."/>
        </authorList>
    </citation>
    <scope>NUCLEOTIDE SEQUENCE</scope>
    <source>
        <strain evidence="2">MT39</strain>
    </source>
</reference>
<dbReference type="RefSeq" id="WP_266069583.1">
    <property type="nucleotide sequence ID" value="NZ_JAPJDA010000013.1"/>
</dbReference>
<comment type="caution">
    <text evidence="2">The sequence shown here is derived from an EMBL/GenBank/DDBJ whole genome shotgun (WGS) entry which is preliminary data.</text>
</comment>
<gene>
    <name evidence="2" type="ORF">OQ279_09105</name>
</gene>